<dbReference type="Proteomes" id="UP000031552">
    <property type="component" value="Unassembled WGS sequence"/>
</dbReference>
<proteinExistence type="predicted"/>
<evidence type="ECO:0000313" key="3">
    <source>
        <dbReference type="Proteomes" id="UP000031552"/>
    </source>
</evidence>
<feature type="region of interest" description="Disordered" evidence="1">
    <location>
        <begin position="47"/>
        <end position="68"/>
    </location>
</feature>
<dbReference type="Gene3D" id="1.25.40.20">
    <property type="entry name" value="Ankyrin repeat-containing domain"/>
    <property type="match status" value="2"/>
</dbReference>
<sequence>MNEINFIKTPLPQEPSISPSNKIDATEKPHESFENVISPHLSPFEVFKKGQSKQASSQALNSNKEDSQVKKTIYDRLEEARKNDKKLPPAIYAIEMKDYELLKFIIDMGEDLEKRMPDIPVYEKYSNEWNGSGWTKFHGYQPGLKPLEYALKKNDVEAVRCLLEHNPTNKSNVNTVRTEYISSWLTPYSGDHGPGLVSEGMETRTESLWDAANRQKCDPEILYLILTHSPQLNLGVIAENFRQKGNLEYFSSALRALYQGWKGEDLIVSPESLKKMMQTSFDEALQTKNKEMISLYVESGWAISSSSIGLVVENNELLNQLLNGNISSIKALEALVENKAGLELIENAISNLSDPTDAFSIASRCDHVELVKILIAKGILPTLSDYKDALKASRDEIAILIIATLVKENKLDQPDDLLKAAVSEQRFEVVVELLSRGLFSEEGRKEAQKIAYKLANYEILDLLIHYPS</sequence>
<dbReference type="AlphaFoldDB" id="A0A090CYF5"/>
<dbReference type="InterPro" id="IPR002110">
    <property type="entry name" value="Ankyrin_rpt"/>
</dbReference>
<accession>A0A090CYF5</accession>
<dbReference type="SMART" id="SM00248">
    <property type="entry name" value="ANK"/>
    <property type="match status" value="3"/>
</dbReference>
<feature type="region of interest" description="Disordered" evidence="1">
    <location>
        <begin position="1"/>
        <end position="32"/>
    </location>
</feature>
<dbReference type="EMBL" id="CCEJ010000003">
    <property type="protein sequence ID" value="CDR33562.1"/>
    <property type="molecule type" value="Genomic_DNA"/>
</dbReference>
<dbReference type="SUPFAM" id="SSF48403">
    <property type="entry name" value="Ankyrin repeat"/>
    <property type="match status" value="1"/>
</dbReference>
<reference evidence="2" key="1">
    <citation type="submission" date="2013-12" db="EMBL/GenBank/DDBJ databases">
        <authorList>
            <person name="Linke B."/>
        </authorList>
    </citation>
    <scope>NUCLEOTIDE SEQUENCE [LARGE SCALE GENOMIC DNA]</scope>
    <source>
        <strain evidence="2">CRIB-18</strain>
    </source>
</reference>
<dbReference type="InterPro" id="IPR036770">
    <property type="entry name" value="Ankyrin_rpt-contain_sf"/>
</dbReference>
<feature type="compositionally biased region" description="Polar residues" evidence="1">
    <location>
        <begin position="52"/>
        <end position="62"/>
    </location>
</feature>
<evidence type="ECO:0000313" key="2">
    <source>
        <dbReference type="EMBL" id="CDR33562.1"/>
    </source>
</evidence>
<dbReference type="RefSeq" id="WP_041017029.1">
    <property type="nucleotide sequence ID" value="NZ_CCEJ010000003.1"/>
</dbReference>
<dbReference type="STRING" id="1437425.CSEC_0730"/>
<gene>
    <name evidence="2" type="ORF">CSEC_0730</name>
</gene>
<name>A0A090CYF5_9BACT</name>
<reference evidence="2" key="2">
    <citation type="submission" date="2014-09" db="EMBL/GenBank/DDBJ databases">
        <title>Criblamydia sequanensis harbors a mega-plasmid encoding arsenite resistance.</title>
        <authorList>
            <person name="Bertelli C."/>
            <person name="Goesmann A."/>
            <person name="Greub G."/>
        </authorList>
    </citation>
    <scope>NUCLEOTIDE SEQUENCE [LARGE SCALE GENOMIC DNA]</scope>
    <source>
        <strain evidence="2">CRIB-18</strain>
    </source>
</reference>
<comment type="caution">
    <text evidence="2">The sequence shown here is derived from an EMBL/GenBank/DDBJ whole genome shotgun (WGS) entry which is preliminary data.</text>
</comment>
<evidence type="ECO:0000256" key="1">
    <source>
        <dbReference type="SAM" id="MobiDB-lite"/>
    </source>
</evidence>
<organism evidence="2 3">
    <name type="scientific">Candidatus Criblamydia sequanensis CRIB-18</name>
    <dbReference type="NCBI Taxonomy" id="1437425"/>
    <lineage>
        <taxon>Bacteria</taxon>
        <taxon>Pseudomonadati</taxon>
        <taxon>Chlamydiota</taxon>
        <taxon>Chlamydiia</taxon>
        <taxon>Parachlamydiales</taxon>
        <taxon>Candidatus Criblamydiaceae</taxon>
        <taxon>Candidatus Criblamydia</taxon>
    </lineage>
</organism>
<keyword evidence="3" id="KW-1185">Reference proteome</keyword>
<protein>
    <submittedName>
        <fullName evidence="2">Ankyrin repeat-containing protein</fullName>
    </submittedName>
</protein>